<dbReference type="InterPro" id="IPR033931">
    <property type="entry name" value="PDK1-typ_PH"/>
</dbReference>
<sequence>MISMVKKLRKLTSKKVQLILTNKPKLIYVDPLKLVVKGNIIWSDNSNNLSIQVSSPSHFKICMPKKVLSFEDAKQRAWQWKKAIEVLQNQ</sequence>
<name>A0A2P2MHJ7_RHIMU</name>
<evidence type="ECO:0000259" key="1">
    <source>
        <dbReference type="Pfam" id="PF14593"/>
    </source>
</evidence>
<dbReference type="Gene3D" id="2.30.29.30">
    <property type="entry name" value="Pleckstrin-homology domain (PH domain)/Phosphotyrosine-binding domain (PTB)"/>
    <property type="match status" value="1"/>
</dbReference>
<dbReference type="EMBL" id="GGEC01049163">
    <property type="protein sequence ID" value="MBX29647.1"/>
    <property type="molecule type" value="Transcribed_RNA"/>
</dbReference>
<dbReference type="InterPro" id="IPR011993">
    <property type="entry name" value="PH-like_dom_sf"/>
</dbReference>
<proteinExistence type="predicted"/>
<dbReference type="GO" id="GO:0016301">
    <property type="term" value="F:kinase activity"/>
    <property type="evidence" value="ECO:0007669"/>
    <property type="project" value="UniProtKB-KW"/>
</dbReference>
<protein>
    <submittedName>
        <fullName evidence="2">3-phosphoinositide-dependent protein kinase</fullName>
    </submittedName>
</protein>
<keyword evidence="2" id="KW-0808">Transferase</keyword>
<dbReference type="AlphaFoldDB" id="A0A2P2MHJ7"/>
<evidence type="ECO:0000313" key="2">
    <source>
        <dbReference type="EMBL" id="MBX29647.1"/>
    </source>
</evidence>
<organism evidence="2">
    <name type="scientific">Rhizophora mucronata</name>
    <name type="common">Asiatic mangrove</name>
    <dbReference type="NCBI Taxonomy" id="61149"/>
    <lineage>
        <taxon>Eukaryota</taxon>
        <taxon>Viridiplantae</taxon>
        <taxon>Streptophyta</taxon>
        <taxon>Embryophyta</taxon>
        <taxon>Tracheophyta</taxon>
        <taxon>Spermatophyta</taxon>
        <taxon>Magnoliopsida</taxon>
        <taxon>eudicotyledons</taxon>
        <taxon>Gunneridae</taxon>
        <taxon>Pentapetalae</taxon>
        <taxon>rosids</taxon>
        <taxon>fabids</taxon>
        <taxon>Malpighiales</taxon>
        <taxon>Rhizophoraceae</taxon>
        <taxon>Rhizophora</taxon>
    </lineage>
</organism>
<accession>A0A2P2MHJ7</accession>
<dbReference type="Pfam" id="PF14593">
    <property type="entry name" value="PH_3"/>
    <property type="match status" value="1"/>
</dbReference>
<dbReference type="SUPFAM" id="SSF50729">
    <property type="entry name" value="PH domain-like"/>
    <property type="match status" value="1"/>
</dbReference>
<reference evidence="2" key="1">
    <citation type="submission" date="2018-02" db="EMBL/GenBank/DDBJ databases">
        <title>Rhizophora mucronata_Transcriptome.</title>
        <authorList>
            <person name="Meera S.P."/>
            <person name="Sreeshan A."/>
            <person name="Augustine A."/>
        </authorList>
    </citation>
    <scope>NUCLEOTIDE SEQUENCE</scope>
    <source>
        <tissue evidence="2">Leaf</tissue>
    </source>
</reference>
<feature type="domain" description="PDK1-type PH" evidence="1">
    <location>
        <begin position="2"/>
        <end position="90"/>
    </location>
</feature>
<keyword evidence="2" id="KW-0418">Kinase</keyword>